<dbReference type="AlphaFoldDB" id="A0A2N5Q1G6"/>
<dbReference type="RefSeq" id="WP_101882202.1">
    <property type="nucleotide sequence ID" value="NZ_NIHW01000009.1"/>
</dbReference>
<keyword evidence="1" id="KW-0472">Membrane</keyword>
<comment type="caution">
    <text evidence="2">The sequence shown here is derived from an EMBL/GenBank/DDBJ whole genome shotgun (WGS) entry which is preliminary data.</text>
</comment>
<evidence type="ECO:0000256" key="1">
    <source>
        <dbReference type="SAM" id="Phobius"/>
    </source>
</evidence>
<feature type="transmembrane region" description="Helical" evidence="1">
    <location>
        <begin position="12"/>
        <end position="34"/>
    </location>
</feature>
<proteinExistence type="predicted"/>
<keyword evidence="1" id="KW-1133">Transmembrane helix</keyword>
<dbReference type="Proteomes" id="UP000234840">
    <property type="component" value="Unassembled WGS sequence"/>
</dbReference>
<protein>
    <submittedName>
        <fullName evidence="2">Uncharacterized protein</fullName>
    </submittedName>
</protein>
<keyword evidence="1" id="KW-0812">Transmembrane</keyword>
<evidence type="ECO:0000313" key="3">
    <source>
        <dbReference type="Proteomes" id="UP000234840"/>
    </source>
</evidence>
<dbReference type="EMBL" id="NIHW01000009">
    <property type="protein sequence ID" value="PLT88143.1"/>
    <property type="molecule type" value="Genomic_DNA"/>
</dbReference>
<reference evidence="2 3" key="1">
    <citation type="journal article" date="2017" name="Genome Med.">
        <title>A novel Ruminococcus gnavus clade enriched in inflammatory bowel disease patients.</title>
        <authorList>
            <person name="Hall A.B."/>
            <person name="Yassour M."/>
            <person name="Sauk J."/>
            <person name="Garner A."/>
            <person name="Jiang X."/>
            <person name="Arthur T."/>
            <person name="Lagoudas G.K."/>
            <person name="Vatanen T."/>
            <person name="Fornelos N."/>
            <person name="Wilson R."/>
            <person name="Bertha M."/>
            <person name="Cohen M."/>
            <person name="Garber J."/>
            <person name="Khalili H."/>
            <person name="Gevers D."/>
            <person name="Ananthakrishnan A.N."/>
            <person name="Kugathasan S."/>
            <person name="Lander E.S."/>
            <person name="Blainey P."/>
            <person name="Vlamakis H."/>
            <person name="Xavier R.J."/>
            <person name="Huttenhower C."/>
        </authorList>
    </citation>
    <scope>NUCLEOTIDE SEQUENCE [LARGE SCALE GENOMIC DNA]</scope>
    <source>
        <strain evidence="2 3">RJX1128</strain>
    </source>
</reference>
<name>A0A2N5Q1G6_MEDGN</name>
<gene>
    <name evidence="2" type="ORF">CDL20_05395</name>
</gene>
<organism evidence="2 3">
    <name type="scientific">Mediterraneibacter gnavus</name>
    <name type="common">Ruminococcus gnavus</name>
    <dbReference type="NCBI Taxonomy" id="33038"/>
    <lineage>
        <taxon>Bacteria</taxon>
        <taxon>Bacillati</taxon>
        <taxon>Bacillota</taxon>
        <taxon>Clostridia</taxon>
        <taxon>Lachnospirales</taxon>
        <taxon>Lachnospiraceae</taxon>
        <taxon>Mediterraneibacter</taxon>
    </lineage>
</organism>
<evidence type="ECO:0000313" key="2">
    <source>
        <dbReference type="EMBL" id="PLT88143.1"/>
    </source>
</evidence>
<sequence>MAYIQYVVSLKSNVFIGIILSTTIWVCSVFHWNFLLPGNYLMIVRHELIQADGAGVMTGVLWSVIILILMFILGKHITKYKDIF</sequence>
<accession>A0A2N5Q1G6</accession>
<feature type="transmembrane region" description="Helical" evidence="1">
    <location>
        <begin position="54"/>
        <end position="74"/>
    </location>
</feature>